<gene>
    <name evidence="5" type="primary">NAA30</name>
    <name evidence="5" type="ORF">H4R34_004308</name>
</gene>
<dbReference type="Proteomes" id="UP001151582">
    <property type="component" value="Unassembled WGS sequence"/>
</dbReference>
<dbReference type="InterPro" id="IPR044542">
    <property type="entry name" value="NAA30-like"/>
</dbReference>
<keyword evidence="1 5" id="KW-0808">Transferase</keyword>
<dbReference type="PANTHER" id="PTHR45896:SF1">
    <property type="entry name" value="N-ALPHA-ACETYLTRANSFERASE 30"/>
    <property type="match status" value="1"/>
</dbReference>
<evidence type="ECO:0000313" key="6">
    <source>
        <dbReference type="Proteomes" id="UP001151582"/>
    </source>
</evidence>
<dbReference type="AlphaFoldDB" id="A0A9W8B4F5"/>
<dbReference type="CDD" id="cd04301">
    <property type="entry name" value="NAT_SF"/>
    <property type="match status" value="1"/>
</dbReference>
<dbReference type="Gene3D" id="3.40.630.30">
    <property type="match status" value="1"/>
</dbReference>
<reference evidence="5" key="1">
    <citation type="submission" date="2022-07" db="EMBL/GenBank/DDBJ databases">
        <title>Phylogenomic reconstructions and comparative analyses of Kickxellomycotina fungi.</title>
        <authorList>
            <person name="Reynolds N.K."/>
            <person name="Stajich J.E."/>
            <person name="Barry K."/>
            <person name="Grigoriev I.V."/>
            <person name="Crous P."/>
            <person name="Smith M.E."/>
        </authorList>
    </citation>
    <scope>NUCLEOTIDE SEQUENCE</scope>
    <source>
        <strain evidence="5">RSA 567</strain>
    </source>
</reference>
<comment type="similarity">
    <text evidence="3">Belongs to the acetyltransferase family. MAK3 subfamily.</text>
</comment>
<dbReference type="EMBL" id="JANBQB010000520">
    <property type="protein sequence ID" value="KAJ1975506.1"/>
    <property type="molecule type" value="Genomic_DNA"/>
</dbReference>
<feature type="domain" description="N-acetyltransferase" evidence="4">
    <location>
        <begin position="14"/>
        <end position="196"/>
    </location>
</feature>
<keyword evidence="6" id="KW-1185">Reference proteome</keyword>
<evidence type="ECO:0000313" key="5">
    <source>
        <dbReference type="EMBL" id="KAJ1975506.1"/>
    </source>
</evidence>
<evidence type="ECO:0000256" key="2">
    <source>
        <dbReference type="ARBA" id="ARBA00023315"/>
    </source>
</evidence>
<name>A0A9W8B4F5_9FUNG</name>
<sequence length="197" mass="22170">MSIASTCSSPPGVRFVRYENEAHLPGIQKVVGSSLSEPYPIFTYRYFLVHWPQHCYLALDGTNQCIGAIICRLQPHKNTLGFEMDHGAESDGEKFDSKLAVRSVHGVLVPAALMRGYIAMVAVNPNYRKQGIGSKLVCLAIESMLQEKANEIVLETEATNTQAIHFYQRLGFIKEKRLHRYYLNGVDAFRLKLRAPL</sequence>
<dbReference type="PANTHER" id="PTHR45896">
    <property type="entry name" value="N-ALPHA-ACETYLTRANSFERASE 30"/>
    <property type="match status" value="1"/>
</dbReference>
<dbReference type="InterPro" id="IPR000182">
    <property type="entry name" value="GNAT_dom"/>
</dbReference>
<accession>A0A9W8B4F5</accession>
<dbReference type="PROSITE" id="PS51186">
    <property type="entry name" value="GNAT"/>
    <property type="match status" value="1"/>
</dbReference>
<dbReference type="SUPFAM" id="SSF55729">
    <property type="entry name" value="Acyl-CoA N-acyltransferases (Nat)"/>
    <property type="match status" value="1"/>
</dbReference>
<evidence type="ECO:0000256" key="3">
    <source>
        <dbReference type="ARBA" id="ARBA00024025"/>
    </source>
</evidence>
<dbReference type="InterPro" id="IPR016181">
    <property type="entry name" value="Acyl_CoA_acyltransferase"/>
</dbReference>
<keyword evidence="2 5" id="KW-0012">Acyltransferase</keyword>
<protein>
    <submittedName>
        <fullName evidence="5">N-alpha-acetyltransferase 30</fullName>
        <ecNumber evidence="5">2.3.1.256</ecNumber>
    </submittedName>
</protein>
<dbReference type="EC" id="2.3.1.256" evidence="5"/>
<proteinExistence type="inferred from homology"/>
<comment type="caution">
    <text evidence="5">The sequence shown here is derived from an EMBL/GenBank/DDBJ whole genome shotgun (WGS) entry which is preliminary data.</text>
</comment>
<evidence type="ECO:0000259" key="4">
    <source>
        <dbReference type="PROSITE" id="PS51186"/>
    </source>
</evidence>
<organism evidence="5 6">
    <name type="scientific">Dimargaris verticillata</name>
    <dbReference type="NCBI Taxonomy" id="2761393"/>
    <lineage>
        <taxon>Eukaryota</taxon>
        <taxon>Fungi</taxon>
        <taxon>Fungi incertae sedis</taxon>
        <taxon>Zoopagomycota</taxon>
        <taxon>Kickxellomycotina</taxon>
        <taxon>Dimargaritomycetes</taxon>
        <taxon>Dimargaritales</taxon>
        <taxon>Dimargaritaceae</taxon>
        <taxon>Dimargaris</taxon>
    </lineage>
</organism>
<dbReference type="OrthoDB" id="249099at2759"/>
<dbReference type="Pfam" id="PF00583">
    <property type="entry name" value="Acetyltransf_1"/>
    <property type="match status" value="1"/>
</dbReference>
<dbReference type="GO" id="GO:0031417">
    <property type="term" value="C:NatC complex"/>
    <property type="evidence" value="ECO:0007669"/>
    <property type="project" value="TreeGrafter"/>
</dbReference>
<evidence type="ECO:0000256" key="1">
    <source>
        <dbReference type="ARBA" id="ARBA00022679"/>
    </source>
</evidence>
<dbReference type="GO" id="GO:0120518">
    <property type="term" value="F:protein N-terminal-methionine acetyltransferase activity"/>
    <property type="evidence" value="ECO:0007669"/>
    <property type="project" value="UniProtKB-EC"/>
</dbReference>